<sequence length="401" mass="45771">MIKNEIRMFLSKKNLLCLLIGIISVLLIYQFDYVAKYKDYPNTKLEEISEHAKDIETYAKAYQNRLERIRKEYPGHPKTKEAEIMARVWSTYSIRNTNLGSCWKWPNRYEKRIREAEDELDTQLVEVSKENIAVGITNLYRNTKRDWKQRMELRKAYQNMNQDVPINKVIPTGAYVLNDALSGISLMFLLMMILIIIWNFDSWAADFEQITYKVIFTLPYGRKTLYLARFGTRFLLSICGLGIMLGVLFLRAVFAYGTGFDDYVIVNTTATRTFGFFKTAWSSLMRTDQAVPITHSIGISVGVTLLFLLFAISLIHFLSFTIKNQMGTIILIAVGMISIVTYSLYPKESSAVGGNVLLYFQSGSALHGALGIGIPLMLSLLMIATLALLGIAMVWIEKREL</sequence>
<evidence type="ECO:0000313" key="3">
    <source>
        <dbReference type="Proteomes" id="UP000595897"/>
    </source>
</evidence>
<feature type="transmembrane region" description="Helical" evidence="1">
    <location>
        <begin position="180"/>
        <end position="200"/>
    </location>
</feature>
<name>A0A7R7ICD6_9FIRM</name>
<keyword evidence="1" id="KW-0812">Transmembrane</keyword>
<accession>A0A7R7ICD6</accession>
<evidence type="ECO:0000313" key="2">
    <source>
        <dbReference type="EMBL" id="BCN28838.1"/>
    </source>
</evidence>
<gene>
    <name evidence="2" type="ORF">bsdtb5_01330</name>
</gene>
<dbReference type="Proteomes" id="UP000595897">
    <property type="component" value="Chromosome"/>
</dbReference>
<dbReference type="PANTHER" id="PTHR37305">
    <property type="entry name" value="INTEGRAL MEMBRANE PROTEIN-RELATED"/>
    <property type="match status" value="1"/>
</dbReference>
<evidence type="ECO:0000256" key="1">
    <source>
        <dbReference type="SAM" id="Phobius"/>
    </source>
</evidence>
<feature type="transmembrane region" description="Helical" evidence="1">
    <location>
        <begin position="234"/>
        <end position="254"/>
    </location>
</feature>
<keyword evidence="1" id="KW-1133">Transmembrane helix</keyword>
<dbReference type="RefSeq" id="WP_271714146.1">
    <property type="nucleotide sequence ID" value="NZ_AP024169.1"/>
</dbReference>
<dbReference type="PANTHER" id="PTHR37305:SF1">
    <property type="entry name" value="MEMBRANE PROTEIN"/>
    <property type="match status" value="1"/>
</dbReference>
<dbReference type="KEGG" id="ahb:bsdtb5_01330"/>
<dbReference type="AlphaFoldDB" id="A0A7R7ICD6"/>
<proteinExistence type="predicted"/>
<feature type="transmembrane region" description="Helical" evidence="1">
    <location>
        <begin position="327"/>
        <end position="345"/>
    </location>
</feature>
<dbReference type="EMBL" id="AP024169">
    <property type="protein sequence ID" value="BCN28838.1"/>
    <property type="molecule type" value="Genomic_DNA"/>
</dbReference>
<keyword evidence="3" id="KW-1185">Reference proteome</keyword>
<organism evidence="2 3">
    <name type="scientific">Anaeromicropila herbilytica</name>
    <dbReference type="NCBI Taxonomy" id="2785025"/>
    <lineage>
        <taxon>Bacteria</taxon>
        <taxon>Bacillati</taxon>
        <taxon>Bacillota</taxon>
        <taxon>Clostridia</taxon>
        <taxon>Lachnospirales</taxon>
        <taxon>Lachnospiraceae</taxon>
        <taxon>Anaeromicropila</taxon>
    </lineage>
</organism>
<protein>
    <submittedName>
        <fullName evidence="2">Uncharacterized protein</fullName>
    </submittedName>
</protein>
<feature type="transmembrane region" description="Helical" evidence="1">
    <location>
        <begin position="365"/>
        <end position="396"/>
    </location>
</feature>
<reference evidence="2 3" key="1">
    <citation type="submission" date="2020-11" db="EMBL/GenBank/DDBJ databases">
        <title>Draft genome sequencing of a Lachnospiraceae strain isolated from anoxic soil subjected to BSD treatment.</title>
        <authorList>
            <person name="Uek A."/>
            <person name="Tonouchi A."/>
        </authorList>
    </citation>
    <scope>NUCLEOTIDE SEQUENCE [LARGE SCALE GENOMIC DNA]</scope>
    <source>
        <strain evidence="2 3">TB5</strain>
    </source>
</reference>
<keyword evidence="1" id="KW-0472">Membrane</keyword>
<feature type="transmembrane region" description="Helical" evidence="1">
    <location>
        <begin position="293"/>
        <end position="315"/>
    </location>
</feature>